<dbReference type="AlphaFoldDB" id="M2N4U8"/>
<dbReference type="KEGG" id="bcom:BAUCODRAFT_36238"/>
<dbReference type="HOGENOM" id="CLU_3031976_0_0_1"/>
<accession>M2N4U8</accession>
<dbReference type="EMBL" id="KB445559">
    <property type="protein sequence ID" value="EMC93785.1"/>
    <property type="molecule type" value="Genomic_DNA"/>
</dbReference>
<dbReference type="RefSeq" id="XP_007678587.1">
    <property type="nucleotide sequence ID" value="XM_007680397.1"/>
</dbReference>
<reference evidence="1 2" key="1">
    <citation type="journal article" date="2012" name="PLoS Pathog.">
        <title>Diverse lifestyles and strategies of plant pathogenesis encoded in the genomes of eighteen Dothideomycetes fungi.</title>
        <authorList>
            <person name="Ohm R.A."/>
            <person name="Feau N."/>
            <person name="Henrissat B."/>
            <person name="Schoch C.L."/>
            <person name="Horwitz B.A."/>
            <person name="Barry K.W."/>
            <person name="Condon B.J."/>
            <person name="Copeland A.C."/>
            <person name="Dhillon B."/>
            <person name="Glaser F."/>
            <person name="Hesse C.N."/>
            <person name="Kosti I."/>
            <person name="LaButti K."/>
            <person name="Lindquist E.A."/>
            <person name="Lucas S."/>
            <person name="Salamov A.A."/>
            <person name="Bradshaw R.E."/>
            <person name="Ciuffetti L."/>
            <person name="Hamelin R.C."/>
            <person name="Kema G.H.J."/>
            <person name="Lawrence C."/>
            <person name="Scott J.A."/>
            <person name="Spatafora J.W."/>
            <person name="Turgeon B.G."/>
            <person name="de Wit P.J.G.M."/>
            <person name="Zhong S."/>
            <person name="Goodwin S.B."/>
            <person name="Grigoriev I.V."/>
        </authorList>
    </citation>
    <scope>NUCLEOTIDE SEQUENCE [LARGE SCALE GENOMIC DNA]</scope>
    <source>
        <strain evidence="1 2">UAMH 10762</strain>
    </source>
</reference>
<protein>
    <submittedName>
        <fullName evidence="1">Uncharacterized protein</fullName>
    </submittedName>
</protein>
<dbReference type="Proteomes" id="UP000011761">
    <property type="component" value="Unassembled WGS sequence"/>
</dbReference>
<proteinExistence type="predicted"/>
<evidence type="ECO:0000313" key="2">
    <source>
        <dbReference type="Proteomes" id="UP000011761"/>
    </source>
</evidence>
<organism evidence="1 2">
    <name type="scientific">Baudoinia panamericana (strain UAMH 10762)</name>
    <name type="common">Angels' share fungus</name>
    <name type="synonym">Baudoinia compniacensis (strain UAMH 10762)</name>
    <dbReference type="NCBI Taxonomy" id="717646"/>
    <lineage>
        <taxon>Eukaryota</taxon>
        <taxon>Fungi</taxon>
        <taxon>Dikarya</taxon>
        <taxon>Ascomycota</taxon>
        <taxon>Pezizomycotina</taxon>
        <taxon>Dothideomycetes</taxon>
        <taxon>Dothideomycetidae</taxon>
        <taxon>Mycosphaerellales</taxon>
        <taxon>Teratosphaeriaceae</taxon>
        <taxon>Baudoinia</taxon>
    </lineage>
</organism>
<dbReference type="GeneID" id="19112910"/>
<name>M2N4U8_BAUPA</name>
<gene>
    <name evidence="1" type="ORF">BAUCODRAFT_36238</name>
</gene>
<keyword evidence="2" id="KW-1185">Reference proteome</keyword>
<sequence length="55" mass="5941">MVKTVDVLVKVALSVIVLIELHGHAWKSEAAVADEGIAEEVPTIAMEGILRKECK</sequence>
<evidence type="ECO:0000313" key="1">
    <source>
        <dbReference type="EMBL" id="EMC93785.1"/>
    </source>
</evidence>